<evidence type="ECO:0000256" key="5">
    <source>
        <dbReference type="ARBA" id="ARBA00022691"/>
    </source>
</evidence>
<name>A0A3P3DUM6_9RHOB</name>
<dbReference type="PROSITE" id="PS00092">
    <property type="entry name" value="N6_MTASE"/>
    <property type="match status" value="1"/>
</dbReference>
<organism evidence="7 8">
    <name type="scientific">Falsigemmobacter faecalis</name>
    <dbReference type="NCBI Taxonomy" id="2488730"/>
    <lineage>
        <taxon>Bacteria</taxon>
        <taxon>Pseudomonadati</taxon>
        <taxon>Pseudomonadota</taxon>
        <taxon>Alphaproteobacteria</taxon>
        <taxon>Rhodobacterales</taxon>
        <taxon>Paracoccaceae</taxon>
        <taxon>Falsigemmobacter</taxon>
    </lineage>
</organism>
<keyword evidence="8" id="KW-1185">Reference proteome</keyword>
<dbReference type="SUPFAM" id="SSF53335">
    <property type="entry name" value="S-adenosyl-L-methionine-dependent methyltransferases"/>
    <property type="match status" value="1"/>
</dbReference>
<gene>
    <name evidence="7" type="ORF">EG244_02960</name>
</gene>
<feature type="domain" description="Methyltransferase small" evidence="6">
    <location>
        <begin position="158"/>
        <end position="319"/>
    </location>
</feature>
<accession>A0A3P3DUM6</accession>
<dbReference type="GO" id="GO:0008757">
    <property type="term" value="F:S-adenosylmethionine-dependent methyltransferase activity"/>
    <property type="evidence" value="ECO:0007669"/>
    <property type="project" value="InterPro"/>
</dbReference>
<dbReference type="OrthoDB" id="9816072at2"/>
<keyword evidence="1" id="KW-0963">Cytoplasm</keyword>
<protein>
    <submittedName>
        <fullName evidence="7">Class I SAM-dependent methyltransferase</fullName>
    </submittedName>
</protein>
<dbReference type="RefSeq" id="WP_124963523.1">
    <property type="nucleotide sequence ID" value="NZ_RRAZ01000003.1"/>
</dbReference>
<comment type="caution">
    <text evidence="7">The sequence shown here is derived from an EMBL/GenBank/DDBJ whole genome shotgun (WGS) entry which is preliminary data.</text>
</comment>
<evidence type="ECO:0000259" key="6">
    <source>
        <dbReference type="Pfam" id="PF05175"/>
    </source>
</evidence>
<dbReference type="GO" id="GO:0003676">
    <property type="term" value="F:nucleic acid binding"/>
    <property type="evidence" value="ECO:0007669"/>
    <property type="project" value="InterPro"/>
</dbReference>
<keyword evidence="2" id="KW-0698">rRNA processing</keyword>
<keyword evidence="3 7" id="KW-0489">Methyltransferase</keyword>
<evidence type="ECO:0000256" key="1">
    <source>
        <dbReference type="ARBA" id="ARBA00022490"/>
    </source>
</evidence>
<dbReference type="GO" id="GO:0032259">
    <property type="term" value="P:methylation"/>
    <property type="evidence" value="ECO:0007669"/>
    <property type="project" value="UniProtKB-KW"/>
</dbReference>
<reference evidence="7 8" key="1">
    <citation type="submission" date="2018-11" db="EMBL/GenBank/DDBJ databases">
        <title>Gemmobacter sp. nov., YIM 102744-1 draft genome.</title>
        <authorList>
            <person name="Li G."/>
            <person name="Jiang Y."/>
        </authorList>
    </citation>
    <scope>NUCLEOTIDE SEQUENCE [LARGE SCALE GENOMIC DNA]</scope>
    <source>
        <strain evidence="7 8">YIM 102744-1</strain>
    </source>
</reference>
<proteinExistence type="predicted"/>
<evidence type="ECO:0000256" key="2">
    <source>
        <dbReference type="ARBA" id="ARBA00022552"/>
    </source>
</evidence>
<dbReference type="EMBL" id="RRAZ01000003">
    <property type="protein sequence ID" value="RRH77997.1"/>
    <property type="molecule type" value="Genomic_DNA"/>
</dbReference>
<dbReference type="CDD" id="cd02440">
    <property type="entry name" value="AdoMet_MTases"/>
    <property type="match status" value="1"/>
</dbReference>
<dbReference type="Gene3D" id="3.40.50.150">
    <property type="entry name" value="Vaccinia Virus protein VP39"/>
    <property type="match status" value="2"/>
</dbReference>
<dbReference type="AlphaFoldDB" id="A0A3P3DUM6"/>
<dbReference type="PANTHER" id="PTHR47816">
    <property type="entry name" value="RIBOSOMAL RNA SMALL SUBUNIT METHYLTRANSFERASE C"/>
    <property type="match status" value="1"/>
</dbReference>
<evidence type="ECO:0000313" key="8">
    <source>
        <dbReference type="Proteomes" id="UP000282125"/>
    </source>
</evidence>
<dbReference type="GO" id="GO:0008170">
    <property type="term" value="F:N-methyltransferase activity"/>
    <property type="evidence" value="ECO:0007669"/>
    <property type="project" value="UniProtKB-ARBA"/>
</dbReference>
<dbReference type="Proteomes" id="UP000282125">
    <property type="component" value="Unassembled WGS sequence"/>
</dbReference>
<evidence type="ECO:0000256" key="3">
    <source>
        <dbReference type="ARBA" id="ARBA00022603"/>
    </source>
</evidence>
<dbReference type="InterPro" id="IPR002052">
    <property type="entry name" value="DNA_methylase_N6_adenine_CS"/>
</dbReference>
<keyword evidence="4 7" id="KW-0808">Transferase</keyword>
<dbReference type="InterPro" id="IPR029063">
    <property type="entry name" value="SAM-dependent_MTases_sf"/>
</dbReference>
<keyword evidence="5" id="KW-0949">S-adenosyl-L-methionine</keyword>
<evidence type="ECO:0000313" key="7">
    <source>
        <dbReference type="EMBL" id="RRH77997.1"/>
    </source>
</evidence>
<dbReference type="Pfam" id="PF05175">
    <property type="entry name" value="MTS"/>
    <property type="match status" value="1"/>
</dbReference>
<evidence type="ECO:0000256" key="4">
    <source>
        <dbReference type="ARBA" id="ARBA00022679"/>
    </source>
</evidence>
<dbReference type="InterPro" id="IPR046977">
    <property type="entry name" value="RsmC/RlmG"/>
</dbReference>
<sequence>MRSERLTAALNSGVFAWPDAGRTLILRPRGEDHFDDIEASRLQVVTGFRPDFNAFSARGIPVSAEVEGAFAAALVCLPRARELSRAMLVQAVAALPEGAPVWVDGQKTDGIESLLKDLKLAGLAPGEAWSKAHGKLFMFRAAPLPQDWAAQDRQVDGFTTRPGVFSADGIDRGSALLAKALPEKLHSRVADFGAGWGYLTSEILKRPGVQEVHLIEAEAEALDCARRNITDPRAQFHWADATGFKADVPFGVIVCNPPFHTAREADPKLGIAFLQAAARNLTTSGTLWLVANKQLPYEPELQKLFREVEMIGGDNSFRLWRASRPIQARGAK</sequence>
<dbReference type="InterPro" id="IPR007848">
    <property type="entry name" value="Small_mtfrase_dom"/>
</dbReference>
<dbReference type="GO" id="GO:0006364">
    <property type="term" value="P:rRNA processing"/>
    <property type="evidence" value="ECO:0007669"/>
    <property type="project" value="UniProtKB-KW"/>
</dbReference>
<dbReference type="PANTHER" id="PTHR47816:SF4">
    <property type="entry name" value="RIBOSOMAL RNA SMALL SUBUNIT METHYLTRANSFERASE C"/>
    <property type="match status" value="1"/>
</dbReference>